<evidence type="ECO:0000256" key="1">
    <source>
        <dbReference type="SAM" id="MobiDB-lite"/>
    </source>
</evidence>
<feature type="signal peptide" evidence="2">
    <location>
        <begin position="1"/>
        <end position="23"/>
    </location>
</feature>
<reference evidence="4 5" key="1">
    <citation type="submission" date="2019-01" db="EMBL/GenBank/DDBJ databases">
        <title>A draft genome assembly of the solar-powered sea slug Elysia chlorotica.</title>
        <authorList>
            <person name="Cai H."/>
            <person name="Li Q."/>
            <person name="Fang X."/>
            <person name="Li J."/>
            <person name="Curtis N.E."/>
            <person name="Altenburger A."/>
            <person name="Shibata T."/>
            <person name="Feng M."/>
            <person name="Maeda T."/>
            <person name="Schwartz J.A."/>
            <person name="Shigenobu S."/>
            <person name="Lundholm N."/>
            <person name="Nishiyama T."/>
            <person name="Yang H."/>
            <person name="Hasebe M."/>
            <person name="Li S."/>
            <person name="Pierce S.K."/>
            <person name="Wang J."/>
        </authorList>
    </citation>
    <scope>NUCLEOTIDE SEQUENCE [LARGE SCALE GENOMIC DNA]</scope>
    <source>
        <strain evidence="4">EC2010</strain>
        <tissue evidence="4">Whole organism of an adult</tissue>
    </source>
</reference>
<dbReference type="EMBL" id="RQTK01000114">
    <property type="protein sequence ID" value="RUS87303.1"/>
    <property type="molecule type" value="Genomic_DNA"/>
</dbReference>
<comment type="caution">
    <text evidence="4">The sequence shown here is derived from an EMBL/GenBank/DDBJ whole genome shotgun (WGS) entry which is preliminary data.</text>
</comment>
<dbReference type="PROSITE" id="PS50222">
    <property type="entry name" value="EF_HAND_2"/>
    <property type="match status" value="1"/>
</dbReference>
<name>A0A433U0F4_ELYCH</name>
<evidence type="ECO:0000313" key="4">
    <source>
        <dbReference type="EMBL" id="RUS87303.1"/>
    </source>
</evidence>
<dbReference type="OrthoDB" id="6161972at2759"/>
<dbReference type="InterPro" id="IPR018247">
    <property type="entry name" value="EF_Hand_1_Ca_BS"/>
</dbReference>
<evidence type="ECO:0000313" key="5">
    <source>
        <dbReference type="Proteomes" id="UP000271974"/>
    </source>
</evidence>
<organism evidence="4 5">
    <name type="scientific">Elysia chlorotica</name>
    <name type="common">Eastern emerald elysia</name>
    <name type="synonym">Sea slug</name>
    <dbReference type="NCBI Taxonomy" id="188477"/>
    <lineage>
        <taxon>Eukaryota</taxon>
        <taxon>Metazoa</taxon>
        <taxon>Spiralia</taxon>
        <taxon>Lophotrochozoa</taxon>
        <taxon>Mollusca</taxon>
        <taxon>Gastropoda</taxon>
        <taxon>Heterobranchia</taxon>
        <taxon>Euthyneura</taxon>
        <taxon>Panpulmonata</taxon>
        <taxon>Sacoglossa</taxon>
        <taxon>Placobranchoidea</taxon>
        <taxon>Plakobranchidae</taxon>
        <taxon>Elysia</taxon>
    </lineage>
</organism>
<gene>
    <name evidence="4" type="ORF">EGW08_004915</name>
</gene>
<dbReference type="InterPro" id="IPR002048">
    <property type="entry name" value="EF_hand_dom"/>
</dbReference>
<proteinExistence type="predicted"/>
<dbReference type="AlphaFoldDB" id="A0A433U0F4"/>
<evidence type="ECO:0000259" key="3">
    <source>
        <dbReference type="PROSITE" id="PS50222"/>
    </source>
</evidence>
<feature type="domain" description="EF-hand" evidence="3">
    <location>
        <begin position="223"/>
        <end position="258"/>
    </location>
</feature>
<feature type="chain" id="PRO_5019313805" description="EF-hand domain-containing protein" evidence="2">
    <location>
        <begin position="24"/>
        <end position="262"/>
    </location>
</feature>
<dbReference type="Gene3D" id="1.10.238.10">
    <property type="entry name" value="EF-hand"/>
    <property type="match status" value="1"/>
</dbReference>
<keyword evidence="2" id="KW-0732">Signal</keyword>
<sequence length="262" mass="28509">MHFHLSIFSHLILVAVLAGHALSVFYTKTDDKDYPRIGRRSFYAASRSGKYYPRIGRRSLYTSDAGRYYPSMGKRSEDSGKDYPAAATRSVYTNRTSNSIMMGRGASSSTEDSADVTRRLLLLSGSPDGGFSSSAGTSSSGSEESGAFAKLIKRGVFTARKYGIPRVGRRSEGDASQGQGDLLTSRRTQILQKLAKFKDADFGLSDQREERGDAGERSSDIGGASVSLEFLFMALDSNGDGNLSKQEFTSGMNEYRDVNPLC</sequence>
<feature type="compositionally biased region" description="Low complexity" evidence="1">
    <location>
        <begin position="129"/>
        <end position="144"/>
    </location>
</feature>
<keyword evidence="5" id="KW-1185">Reference proteome</keyword>
<protein>
    <recommendedName>
        <fullName evidence="3">EF-hand domain-containing protein</fullName>
    </recommendedName>
</protein>
<dbReference type="PROSITE" id="PS00018">
    <property type="entry name" value="EF_HAND_1"/>
    <property type="match status" value="1"/>
</dbReference>
<evidence type="ECO:0000256" key="2">
    <source>
        <dbReference type="SAM" id="SignalP"/>
    </source>
</evidence>
<dbReference type="Proteomes" id="UP000271974">
    <property type="component" value="Unassembled WGS sequence"/>
</dbReference>
<accession>A0A433U0F4</accession>
<dbReference type="GO" id="GO:0005509">
    <property type="term" value="F:calcium ion binding"/>
    <property type="evidence" value="ECO:0007669"/>
    <property type="project" value="InterPro"/>
</dbReference>
<feature type="region of interest" description="Disordered" evidence="1">
    <location>
        <begin position="125"/>
        <end position="144"/>
    </location>
</feature>